<dbReference type="PIRSF" id="PIRSF006060">
    <property type="entry name" value="AA_transporter"/>
    <property type="match status" value="1"/>
</dbReference>
<keyword evidence="8" id="KW-1185">Reference proteome</keyword>
<dbReference type="InterPro" id="IPR002293">
    <property type="entry name" value="AA/rel_permease1"/>
</dbReference>
<reference evidence="7 8" key="1">
    <citation type="journal article" date="2011" name="Front. Microbiol.">
        <title>Genomic signatures of strain selection and enhancement in Bacillus atrophaeus var. globigii, a historical biowarfare simulant.</title>
        <authorList>
            <person name="Gibbons H.S."/>
            <person name="Broomall S.M."/>
            <person name="McNew L.A."/>
            <person name="Daligault H."/>
            <person name="Chapman C."/>
            <person name="Bruce D."/>
            <person name="Karavis M."/>
            <person name="Krepps M."/>
            <person name="McGregor P.A."/>
            <person name="Hong C."/>
            <person name="Park K.H."/>
            <person name="Akmal A."/>
            <person name="Feldman A."/>
            <person name="Lin J.S."/>
            <person name="Chang W.E."/>
            <person name="Higgs B.W."/>
            <person name="Demirev P."/>
            <person name="Lindquist J."/>
            <person name="Liem A."/>
            <person name="Fochler E."/>
            <person name="Read T.D."/>
            <person name="Tapia R."/>
            <person name="Johnson S."/>
            <person name="Bishop-Lilly K.A."/>
            <person name="Detter C."/>
            <person name="Han C."/>
            <person name="Sozhamannan S."/>
            <person name="Rosenzweig C.N."/>
            <person name="Skowronski E.W."/>
        </authorList>
    </citation>
    <scope>NUCLEOTIDE SEQUENCE [LARGE SCALE GENOMIC DNA]</scope>
    <source>
        <strain evidence="7 8">PIT1</strain>
    </source>
</reference>
<dbReference type="EMBL" id="PIQG01000003">
    <property type="protein sequence ID" value="RUO76748.1"/>
    <property type="molecule type" value="Genomic_DNA"/>
</dbReference>
<evidence type="ECO:0000256" key="2">
    <source>
        <dbReference type="ARBA" id="ARBA00022475"/>
    </source>
</evidence>
<dbReference type="PANTHER" id="PTHR42770:SF7">
    <property type="entry name" value="MEMBRANE PROTEIN"/>
    <property type="match status" value="1"/>
</dbReference>
<name>A0A432ZFL2_9GAMM</name>
<protein>
    <submittedName>
        <fullName evidence="7">Amino acid transporter</fullName>
    </submittedName>
</protein>
<feature type="transmembrane region" description="Helical" evidence="6">
    <location>
        <begin position="158"/>
        <end position="180"/>
    </location>
</feature>
<keyword evidence="3 6" id="KW-0812">Transmembrane</keyword>
<accession>A0A432ZFL2</accession>
<dbReference type="GO" id="GO:0005886">
    <property type="term" value="C:plasma membrane"/>
    <property type="evidence" value="ECO:0007669"/>
    <property type="project" value="UniProtKB-SubCell"/>
</dbReference>
<comment type="subcellular location">
    <subcellularLocation>
        <location evidence="1">Cell membrane</location>
        <topology evidence="1">Multi-pass membrane protein</topology>
    </subcellularLocation>
</comment>
<evidence type="ECO:0000256" key="3">
    <source>
        <dbReference type="ARBA" id="ARBA00022692"/>
    </source>
</evidence>
<feature type="transmembrane region" description="Helical" evidence="6">
    <location>
        <begin position="400"/>
        <end position="418"/>
    </location>
</feature>
<evidence type="ECO:0000313" key="8">
    <source>
        <dbReference type="Proteomes" id="UP000288279"/>
    </source>
</evidence>
<proteinExistence type="predicted"/>
<evidence type="ECO:0000256" key="4">
    <source>
        <dbReference type="ARBA" id="ARBA00022989"/>
    </source>
</evidence>
<feature type="transmembrane region" description="Helical" evidence="6">
    <location>
        <begin position="231"/>
        <end position="251"/>
    </location>
</feature>
<evidence type="ECO:0000256" key="6">
    <source>
        <dbReference type="SAM" id="Phobius"/>
    </source>
</evidence>
<dbReference type="RefSeq" id="WP_126827670.1">
    <property type="nucleotide sequence ID" value="NZ_PIQG01000003.1"/>
</dbReference>
<feature type="transmembrane region" description="Helical" evidence="6">
    <location>
        <begin position="131"/>
        <end position="149"/>
    </location>
</feature>
<evidence type="ECO:0000256" key="1">
    <source>
        <dbReference type="ARBA" id="ARBA00004651"/>
    </source>
</evidence>
<sequence length="422" mass="44682">MSSPTVEQSARLQRSTSFFGAIVLGLGSIIGTGAFVSIGLAAELAHGQLLVALLIAALVATCNGLSSAQLAAIHPVSGGTYEYGYTFLNPLFGFSAGWLFVLAKSASAAAAAVAVAHVTASWLGWDQEFVRWIALDVLLLMTIFVLLGLKRSNQLNTVLVIIAIAGLLLFSQFALTAPAALKVTADLQLGQVAWSDTLAAAALLFVAYTGYGRIATMGEEVQQPRRTIPRAIIVTVIVVTLLYGLVAWALLQFPDILPGTANLAERARAFGAEDWLVTSLMIAATLAMVGVILNLILGVSRVVLAMARRGDLPTGWAKLNSDRTSAPRSVWATFIVMIGFAAASDIALAWQVSAFTVLVYYGITNLAALRIPEDKRFVPQWVSIMGLAGCLGLAVFIDPVILATGGGLLLVGLMWHLFRQRA</sequence>
<dbReference type="Gene3D" id="1.20.1740.10">
    <property type="entry name" value="Amino acid/polyamine transporter I"/>
    <property type="match status" value="1"/>
</dbReference>
<dbReference type="AlphaFoldDB" id="A0A432ZFL2"/>
<dbReference type="Pfam" id="PF13520">
    <property type="entry name" value="AA_permease_2"/>
    <property type="match status" value="1"/>
</dbReference>
<dbReference type="OrthoDB" id="259687at2"/>
<keyword evidence="4 6" id="KW-1133">Transmembrane helix</keyword>
<dbReference type="Proteomes" id="UP000288279">
    <property type="component" value="Unassembled WGS sequence"/>
</dbReference>
<feature type="transmembrane region" description="Helical" evidence="6">
    <location>
        <begin position="49"/>
        <end position="71"/>
    </location>
</feature>
<feature type="transmembrane region" description="Helical" evidence="6">
    <location>
        <begin position="280"/>
        <end position="304"/>
    </location>
</feature>
<feature type="transmembrane region" description="Helical" evidence="6">
    <location>
        <begin position="325"/>
        <end position="342"/>
    </location>
</feature>
<evidence type="ECO:0000256" key="5">
    <source>
        <dbReference type="ARBA" id="ARBA00023136"/>
    </source>
</evidence>
<gene>
    <name evidence="7" type="ORF">CWI83_07435</name>
</gene>
<evidence type="ECO:0000313" key="7">
    <source>
        <dbReference type="EMBL" id="RUO76748.1"/>
    </source>
</evidence>
<keyword evidence="2" id="KW-1003">Cell membrane</keyword>
<organism evidence="7 8">
    <name type="scientific">Pseudidiomarina taiwanensis</name>
    <dbReference type="NCBI Taxonomy" id="337250"/>
    <lineage>
        <taxon>Bacteria</taxon>
        <taxon>Pseudomonadati</taxon>
        <taxon>Pseudomonadota</taxon>
        <taxon>Gammaproteobacteria</taxon>
        <taxon>Alteromonadales</taxon>
        <taxon>Idiomarinaceae</taxon>
        <taxon>Pseudidiomarina</taxon>
    </lineage>
</organism>
<dbReference type="GO" id="GO:0022857">
    <property type="term" value="F:transmembrane transporter activity"/>
    <property type="evidence" value="ECO:0007669"/>
    <property type="project" value="InterPro"/>
</dbReference>
<comment type="caution">
    <text evidence="7">The sequence shown here is derived from an EMBL/GenBank/DDBJ whole genome shotgun (WGS) entry which is preliminary data.</text>
</comment>
<feature type="transmembrane region" description="Helical" evidence="6">
    <location>
        <begin position="192"/>
        <end position="211"/>
    </location>
</feature>
<feature type="transmembrane region" description="Helical" evidence="6">
    <location>
        <begin position="108"/>
        <end position="125"/>
    </location>
</feature>
<feature type="transmembrane region" description="Helical" evidence="6">
    <location>
        <begin position="83"/>
        <end position="101"/>
    </location>
</feature>
<feature type="transmembrane region" description="Helical" evidence="6">
    <location>
        <begin position="18"/>
        <end position="42"/>
    </location>
</feature>
<keyword evidence="5 6" id="KW-0472">Membrane</keyword>
<dbReference type="InterPro" id="IPR050367">
    <property type="entry name" value="APC_superfamily"/>
</dbReference>
<dbReference type="PANTHER" id="PTHR42770">
    <property type="entry name" value="AMINO ACID TRANSPORTER-RELATED"/>
    <property type="match status" value="1"/>
</dbReference>